<protein>
    <recommendedName>
        <fullName evidence="4">Phosphatidylglycerol lysyltransferase</fullName>
        <ecNumber evidence="3">2.3.2.3</ecNumber>
    </recommendedName>
    <alternativeName>
        <fullName evidence="12">Lysylphosphatidylglycerol synthase</fullName>
    </alternativeName>
</protein>
<evidence type="ECO:0000256" key="8">
    <source>
        <dbReference type="ARBA" id="ARBA00022989"/>
    </source>
</evidence>
<proteinExistence type="inferred from homology"/>
<dbReference type="Pfam" id="PF03706">
    <property type="entry name" value="LPG_synthase_TM"/>
    <property type="match status" value="1"/>
</dbReference>
<evidence type="ECO:0000256" key="10">
    <source>
        <dbReference type="ARBA" id="ARBA00023136"/>
    </source>
</evidence>
<dbReference type="SUPFAM" id="SSF55729">
    <property type="entry name" value="Acyl-CoA N-acyltransferases (Nat)"/>
    <property type="match status" value="1"/>
</dbReference>
<feature type="transmembrane region" description="Helical" evidence="14">
    <location>
        <begin position="68"/>
        <end position="91"/>
    </location>
</feature>
<evidence type="ECO:0000256" key="12">
    <source>
        <dbReference type="ARBA" id="ARBA00031899"/>
    </source>
</evidence>
<name>A0ABY1IJF8_9HYPH</name>
<evidence type="ECO:0000313" key="16">
    <source>
        <dbReference type="EMBL" id="SHJ26192.1"/>
    </source>
</evidence>
<feature type="transmembrane region" description="Helical" evidence="14">
    <location>
        <begin position="279"/>
        <end position="295"/>
    </location>
</feature>
<dbReference type="PANTHER" id="PTHR34697">
    <property type="entry name" value="PHOSPHATIDYLGLYCEROL LYSYLTRANSFERASE"/>
    <property type="match status" value="1"/>
</dbReference>
<evidence type="ECO:0000313" key="17">
    <source>
        <dbReference type="Proteomes" id="UP000184290"/>
    </source>
</evidence>
<feature type="transmembrane region" description="Helical" evidence="14">
    <location>
        <begin position="307"/>
        <end position="328"/>
    </location>
</feature>
<feature type="transmembrane region" description="Helical" evidence="14">
    <location>
        <begin position="253"/>
        <end position="272"/>
    </location>
</feature>
<keyword evidence="10 14" id="KW-0472">Membrane</keyword>
<comment type="similarity">
    <text evidence="2">Belongs to the LPG synthase family.</text>
</comment>
<feature type="transmembrane region" description="Helical" evidence="14">
    <location>
        <begin position="390"/>
        <end position="410"/>
    </location>
</feature>
<keyword evidence="6" id="KW-0808">Transferase</keyword>
<feature type="transmembrane region" description="Helical" evidence="14">
    <location>
        <begin position="187"/>
        <end position="205"/>
    </location>
</feature>
<evidence type="ECO:0000256" key="5">
    <source>
        <dbReference type="ARBA" id="ARBA00022475"/>
    </source>
</evidence>
<feature type="transmembrane region" description="Helical" evidence="14">
    <location>
        <begin position="145"/>
        <end position="167"/>
    </location>
</feature>
<dbReference type="InterPro" id="IPR024320">
    <property type="entry name" value="LPG_synthase_C"/>
</dbReference>
<feature type="transmembrane region" description="Helical" evidence="14">
    <location>
        <begin position="226"/>
        <end position="247"/>
    </location>
</feature>
<keyword evidence="7 14" id="KW-0812">Transmembrane</keyword>
<comment type="subcellular location">
    <subcellularLocation>
        <location evidence="1">Cell membrane</location>
        <topology evidence="1">Multi-pass membrane protein</topology>
    </subcellularLocation>
</comment>
<evidence type="ECO:0000256" key="4">
    <source>
        <dbReference type="ARBA" id="ARBA00021546"/>
    </source>
</evidence>
<dbReference type="InterPro" id="IPR022791">
    <property type="entry name" value="L-PG_synthase/AglD"/>
</dbReference>
<evidence type="ECO:0000256" key="6">
    <source>
        <dbReference type="ARBA" id="ARBA00022679"/>
    </source>
</evidence>
<evidence type="ECO:0000256" key="7">
    <source>
        <dbReference type="ARBA" id="ARBA00022692"/>
    </source>
</evidence>
<keyword evidence="8 14" id="KW-1133">Transmembrane helix</keyword>
<dbReference type="Pfam" id="PF09924">
    <property type="entry name" value="LPG_synthase_C"/>
    <property type="match status" value="1"/>
</dbReference>
<keyword evidence="11" id="KW-0046">Antibiotic resistance</keyword>
<gene>
    <name evidence="16" type="ORF">SAMN02745911_2190</name>
</gene>
<dbReference type="NCBIfam" id="NF033480">
    <property type="entry name" value="bifunc_MprF"/>
    <property type="match status" value="1"/>
</dbReference>
<evidence type="ECO:0000259" key="15">
    <source>
        <dbReference type="Pfam" id="PF09924"/>
    </source>
</evidence>
<feature type="transmembrane region" description="Helical" evidence="14">
    <location>
        <begin position="471"/>
        <end position="494"/>
    </location>
</feature>
<organism evidence="16 17">
    <name type="scientific">Aureimonas altamirensis DSM 21988</name>
    <dbReference type="NCBI Taxonomy" id="1121026"/>
    <lineage>
        <taxon>Bacteria</taxon>
        <taxon>Pseudomonadati</taxon>
        <taxon>Pseudomonadota</taxon>
        <taxon>Alphaproteobacteria</taxon>
        <taxon>Hyphomicrobiales</taxon>
        <taxon>Aurantimonadaceae</taxon>
        <taxon>Aureimonas</taxon>
    </lineage>
</organism>
<reference evidence="16 17" key="1">
    <citation type="submission" date="2016-11" db="EMBL/GenBank/DDBJ databases">
        <authorList>
            <person name="Varghese N."/>
            <person name="Submissions S."/>
        </authorList>
    </citation>
    <scope>NUCLEOTIDE SEQUENCE [LARGE SCALE GENOMIC DNA]</scope>
    <source>
        <strain evidence="16 17">DSM 21988</strain>
    </source>
</reference>
<sequence>MHAPCGTDHGFVILVRPMSSVFKRPAIRNSIALIVGLGITALAFFTLSRLLSETPLDQVASAIKAMPWSTLGAALAFTALSFMAMAAYDVIAVENTAPGRISPAISALVGAGGYAISNALGFPFLTGGAIRYRVYRRFGFEPVDVARIVGISWFALWFALALMVGVALVADPGDVPLLDTLPRAVDIALGAILIACVAILVTWLATGRRQVRIRSWTLLLPNGWAALAQVAAGVVDVAAAAAVLYVLMPEDAVGSFTLFAIVFAMATVAGVVSNAPAGLGAFEATIIGTLGLGSNPDALAAVVVYRIIYTVLPLIVTMFGLALSEIALQRHVVRGQLATAAKLVEPMAPPLTASLSFLGGVVLLVSGATPGLEGRIGILADILPLPFIELSHLAASLVGVGLLIIARGLARRLWRAYVLALVLMLAGAVLSIAKGLDWEEATALLSFAIFLVVFRRAFYRRADDAPLALNWRWLATVAAALIGCGWLGMFAYSHVEYANAMWWDFALDGDAPRFLRAGLVVFLVMAAAGLELWIHQRHRPSSGQPIPDAVRTVVATSSSTTANLALLGDKQFLMADDGSGFVMYGQSGGSLIALGEPVAPAAKVDELAWAFRDLADRKALRPVFYEVSADRLPLFLDMGLTALKLGEVARVDLTSFTLSGPKRQDMRTAMRKAEREGLEFSILPAAEVPAAIEELRLVSDAWLEMKSGAEKSFSLGYFDADYLANFDHAVMRKEGHIVAFANLWRSGDKSEISIDLMRHLPDVSRGVMDALFGHVLMAGKDEGYLWFDLGAAPLSGLSDRRGASRWNRFGSMVYRRGGDLYSFDGLRAFKQKFQPIWTPHYLICPRGLDTAKALIDVTALISRRPAERNNA</sequence>
<dbReference type="EMBL" id="FQZC01000002">
    <property type="protein sequence ID" value="SHJ26192.1"/>
    <property type="molecule type" value="Genomic_DNA"/>
</dbReference>
<comment type="catalytic activity">
    <reaction evidence="13">
        <text>L-lysyl-tRNA(Lys) + a 1,2-diacyl-sn-glycero-3-phospho-(1'-sn-glycerol) = a 1,2-diacyl-sn-glycero-3-phospho-1'-(3'-O-L-lysyl)-sn-glycerol + tRNA(Lys)</text>
        <dbReference type="Rhea" id="RHEA:10668"/>
        <dbReference type="Rhea" id="RHEA-COMP:9696"/>
        <dbReference type="Rhea" id="RHEA-COMP:9697"/>
        <dbReference type="ChEBI" id="CHEBI:64716"/>
        <dbReference type="ChEBI" id="CHEBI:75792"/>
        <dbReference type="ChEBI" id="CHEBI:78442"/>
        <dbReference type="ChEBI" id="CHEBI:78529"/>
        <dbReference type="EC" id="2.3.2.3"/>
    </reaction>
</comment>
<feature type="transmembrane region" description="Helical" evidence="14">
    <location>
        <begin position="514"/>
        <end position="534"/>
    </location>
</feature>
<evidence type="ECO:0000256" key="3">
    <source>
        <dbReference type="ARBA" id="ARBA00012014"/>
    </source>
</evidence>
<evidence type="ECO:0000256" key="11">
    <source>
        <dbReference type="ARBA" id="ARBA00023251"/>
    </source>
</evidence>
<keyword evidence="9" id="KW-0443">Lipid metabolism</keyword>
<feature type="transmembrane region" description="Helical" evidence="14">
    <location>
        <begin position="417"/>
        <end position="436"/>
    </location>
</feature>
<feature type="transmembrane region" description="Helical" evidence="14">
    <location>
        <begin position="348"/>
        <end position="370"/>
    </location>
</feature>
<comment type="caution">
    <text evidence="16">The sequence shown here is derived from an EMBL/GenBank/DDBJ whole genome shotgun (WGS) entry which is preliminary data.</text>
</comment>
<dbReference type="EC" id="2.3.2.3" evidence="3"/>
<evidence type="ECO:0000256" key="2">
    <source>
        <dbReference type="ARBA" id="ARBA00008627"/>
    </source>
</evidence>
<keyword evidence="17" id="KW-1185">Reference proteome</keyword>
<dbReference type="InterPro" id="IPR051211">
    <property type="entry name" value="PG_lysyltransferase"/>
</dbReference>
<evidence type="ECO:0000256" key="13">
    <source>
        <dbReference type="ARBA" id="ARBA00047540"/>
    </source>
</evidence>
<dbReference type="InterPro" id="IPR016181">
    <property type="entry name" value="Acyl_CoA_acyltransferase"/>
</dbReference>
<feature type="transmembrane region" description="Helical" evidence="14">
    <location>
        <begin position="442"/>
        <end position="459"/>
    </location>
</feature>
<dbReference type="Proteomes" id="UP000184290">
    <property type="component" value="Unassembled WGS sequence"/>
</dbReference>
<evidence type="ECO:0000256" key="14">
    <source>
        <dbReference type="SAM" id="Phobius"/>
    </source>
</evidence>
<feature type="transmembrane region" description="Helical" evidence="14">
    <location>
        <begin position="103"/>
        <end position="125"/>
    </location>
</feature>
<dbReference type="PANTHER" id="PTHR34697:SF2">
    <property type="entry name" value="PHOSPHATIDYLGLYCEROL LYSYLTRANSFERASE"/>
    <property type="match status" value="1"/>
</dbReference>
<accession>A0ABY1IJF8</accession>
<evidence type="ECO:0000256" key="1">
    <source>
        <dbReference type="ARBA" id="ARBA00004651"/>
    </source>
</evidence>
<keyword evidence="5" id="KW-1003">Cell membrane</keyword>
<feature type="transmembrane region" description="Helical" evidence="14">
    <location>
        <begin position="26"/>
        <end position="47"/>
    </location>
</feature>
<feature type="domain" description="Phosphatidylglycerol lysyltransferase C-terminal" evidence="15">
    <location>
        <begin position="556"/>
        <end position="843"/>
    </location>
</feature>
<evidence type="ECO:0000256" key="9">
    <source>
        <dbReference type="ARBA" id="ARBA00023098"/>
    </source>
</evidence>